<feature type="transmembrane region" description="Helical" evidence="1">
    <location>
        <begin position="177"/>
        <end position="198"/>
    </location>
</feature>
<feature type="transmembrane region" description="Helical" evidence="1">
    <location>
        <begin position="253"/>
        <end position="277"/>
    </location>
</feature>
<dbReference type="AlphaFoldDB" id="A0A5C3QC51"/>
<evidence type="ECO:0000313" key="4">
    <source>
        <dbReference type="Proteomes" id="UP000305067"/>
    </source>
</evidence>
<feature type="transmembrane region" description="Helical" evidence="1">
    <location>
        <begin position="346"/>
        <end position="366"/>
    </location>
</feature>
<evidence type="ECO:0000259" key="2">
    <source>
        <dbReference type="Pfam" id="PF20151"/>
    </source>
</evidence>
<evidence type="ECO:0000313" key="3">
    <source>
        <dbReference type="EMBL" id="TFK99634.1"/>
    </source>
</evidence>
<dbReference type="InterPro" id="IPR045340">
    <property type="entry name" value="DUF6533"/>
</dbReference>
<keyword evidence="1" id="KW-0812">Transmembrane</keyword>
<keyword evidence="4" id="KW-1185">Reference proteome</keyword>
<sequence>MIAFPCQPEPAPASYQFFPTLLWRNGLLPNSLHFQVHTSNPRSHDKHRNIPRLRHTSRRGIALRSSCSDTQFCRCIILDRIRLPSLGGSSKHIKSVTIPDQPRDIQLTRFSAASSACIVIYDHLVTLDKEIELVWASPWSGGKVLFFLNRYYTLFATLFNTYGLFTTSLSNNVSVRFLYWQGYTGIIGCILAQAILQMRIYALYLLDKHILALTVITCTLCATTSAIVMGHVLNQVTVHTSVLGTPFCFPDGVATLFYSFWIPILFSEALLFGLVLFKGFKTLSLDTSGQSLQGRRPGCWRWSSSFRTGRALVRMMVRDSVLYFLAMFAIYFGTMMVWVLGRASLLQVPIGFTAAMSCVLSNRIIFNIRQMSVEVRQEEIDRHCQQASAIVLSLNKSIAEGHSPSYARGTGSGPIPEFATQITSVSEYSYRSSYVVRQRERDVDEVTFDLPSPSFLTNVEMMELRRMRADVEESL</sequence>
<dbReference type="STRING" id="1884261.A0A5C3QC51"/>
<organism evidence="3 4">
    <name type="scientific">Pterulicium gracile</name>
    <dbReference type="NCBI Taxonomy" id="1884261"/>
    <lineage>
        <taxon>Eukaryota</taxon>
        <taxon>Fungi</taxon>
        <taxon>Dikarya</taxon>
        <taxon>Basidiomycota</taxon>
        <taxon>Agaricomycotina</taxon>
        <taxon>Agaricomycetes</taxon>
        <taxon>Agaricomycetidae</taxon>
        <taxon>Agaricales</taxon>
        <taxon>Pleurotineae</taxon>
        <taxon>Pterulaceae</taxon>
        <taxon>Pterulicium</taxon>
    </lineage>
</organism>
<name>A0A5C3QC51_9AGAR</name>
<feature type="domain" description="DUF6533" evidence="2">
    <location>
        <begin position="112"/>
        <end position="155"/>
    </location>
</feature>
<reference evidence="3 4" key="1">
    <citation type="journal article" date="2019" name="Nat. Ecol. Evol.">
        <title>Megaphylogeny resolves global patterns of mushroom evolution.</title>
        <authorList>
            <person name="Varga T."/>
            <person name="Krizsan K."/>
            <person name="Foldi C."/>
            <person name="Dima B."/>
            <person name="Sanchez-Garcia M."/>
            <person name="Sanchez-Ramirez S."/>
            <person name="Szollosi G.J."/>
            <person name="Szarkandi J.G."/>
            <person name="Papp V."/>
            <person name="Albert L."/>
            <person name="Andreopoulos W."/>
            <person name="Angelini C."/>
            <person name="Antonin V."/>
            <person name="Barry K.W."/>
            <person name="Bougher N.L."/>
            <person name="Buchanan P."/>
            <person name="Buyck B."/>
            <person name="Bense V."/>
            <person name="Catcheside P."/>
            <person name="Chovatia M."/>
            <person name="Cooper J."/>
            <person name="Damon W."/>
            <person name="Desjardin D."/>
            <person name="Finy P."/>
            <person name="Geml J."/>
            <person name="Haridas S."/>
            <person name="Hughes K."/>
            <person name="Justo A."/>
            <person name="Karasinski D."/>
            <person name="Kautmanova I."/>
            <person name="Kiss B."/>
            <person name="Kocsube S."/>
            <person name="Kotiranta H."/>
            <person name="LaButti K.M."/>
            <person name="Lechner B.E."/>
            <person name="Liimatainen K."/>
            <person name="Lipzen A."/>
            <person name="Lukacs Z."/>
            <person name="Mihaltcheva S."/>
            <person name="Morgado L.N."/>
            <person name="Niskanen T."/>
            <person name="Noordeloos M.E."/>
            <person name="Ohm R.A."/>
            <person name="Ortiz-Santana B."/>
            <person name="Ovrebo C."/>
            <person name="Racz N."/>
            <person name="Riley R."/>
            <person name="Savchenko A."/>
            <person name="Shiryaev A."/>
            <person name="Soop K."/>
            <person name="Spirin V."/>
            <person name="Szebenyi C."/>
            <person name="Tomsovsky M."/>
            <person name="Tulloss R.E."/>
            <person name="Uehling J."/>
            <person name="Grigoriev I.V."/>
            <person name="Vagvolgyi C."/>
            <person name="Papp T."/>
            <person name="Martin F.M."/>
            <person name="Miettinen O."/>
            <person name="Hibbett D.S."/>
            <person name="Nagy L.G."/>
        </authorList>
    </citation>
    <scope>NUCLEOTIDE SEQUENCE [LARGE SCALE GENOMIC DNA]</scope>
    <source>
        <strain evidence="3 4">CBS 309.79</strain>
    </source>
</reference>
<proteinExistence type="predicted"/>
<feature type="transmembrane region" description="Helical" evidence="1">
    <location>
        <begin position="210"/>
        <end position="233"/>
    </location>
</feature>
<gene>
    <name evidence="3" type="ORF">BDV98DRAFT_605813</name>
</gene>
<protein>
    <recommendedName>
        <fullName evidence="2">DUF6533 domain-containing protein</fullName>
    </recommendedName>
</protein>
<dbReference type="EMBL" id="ML178832">
    <property type="protein sequence ID" value="TFK99634.1"/>
    <property type="molecule type" value="Genomic_DNA"/>
</dbReference>
<feature type="transmembrane region" description="Helical" evidence="1">
    <location>
        <begin position="144"/>
        <end position="165"/>
    </location>
</feature>
<keyword evidence="1" id="KW-0472">Membrane</keyword>
<dbReference type="Proteomes" id="UP000305067">
    <property type="component" value="Unassembled WGS sequence"/>
</dbReference>
<keyword evidence="1" id="KW-1133">Transmembrane helix</keyword>
<dbReference type="Pfam" id="PF20151">
    <property type="entry name" value="DUF6533"/>
    <property type="match status" value="1"/>
</dbReference>
<dbReference type="OrthoDB" id="3349377at2759"/>
<evidence type="ECO:0000256" key="1">
    <source>
        <dbReference type="SAM" id="Phobius"/>
    </source>
</evidence>
<accession>A0A5C3QC51</accession>
<feature type="transmembrane region" description="Helical" evidence="1">
    <location>
        <begin position="320"/>
        <end position="340"/>
    </location>
</feature>